<feature type="transmembrane region" description="Helical" evidence="9">
    <location>
        <begin position="35"/>
        <end position="56"/>
    </location>
</feature>
<feature type="transmembrane region" description="Helical" evidence="9">
    <location>
        <begin position="256"/>
        <end position="274"/>
    </location>
</feature>
<protein>
    <recommendedName>
        <fullName evidence="8">Autoinducer 2 import system permease protein LsrD</fullName>
    </recommendedName>
</protein>
<feature type="transmembrane region" description="Helical" evidence="9">
    <location>
        <begin position="181"/>
        <end position="200"/>
    </location>
</feature>
<reference evidence="10" key="1">
    <citation type="submission" date="2021-06" db="EMBL/GenBank/DDBJ databases">
        <authorList>
            <person name="Criscuolo A."/>
        </authorList>
    </citation>
    <scope>NUCLEOTIDE SEQUENCE</scope>
    <source>
        <strain evidence="10">CIP111803</strain>
    </source>
</reference>
<evidence type="ECO:0000313" key="11">
    <source>
        <dbReference type="Proteomes" id="UP000693892"/>
    </source>
</evidence>
<keyword evidence="5 9" id="KW-0812">Transmembrane</keyword>
<sequence>MSNSNQTITEVMRTPVPAKGKQSARARALSIGRDFGIVGALLLLFVLLSIASPAFLTPLNLSNLLDGLAPMGILAIGMTLVIIAGGFDLSIGAIFAVGAIVAAMTTNATGSAVLGLLAGLLSGAGLGTLNGLSTTYGKLNPFVATIASTMVFAGIALSLTDGKLIVIQEEAFKNFAQPRFLGLKVTVYIFIAVILLYMFLLNRTVFGRHVFAVGGNAAAARMAGVRVNRTRALTYVLMGFCAALAGIMSASRTGTVDAGIGSGIEFTAIAAVLVGGTSVMGGAGAIWRTVVGVLLLQLIGNGFNLLGVQPTYQRIFTGLIIALAVGWDSWIRASNRR</sequence>
<dbReference type="AlphaFoldDB" id="A0A916NNC0"/>
<keyword evidence="6 9" id="KW-1133">Transmembrane helix</keyword>
<keyword evidence="4" id="KW-0997">Cell inner membrane</keyword>
<proteinExistence type="predicted"/>
<feature type="transmembrane region" description="Helical" evidence="9">
    <location>
        <begin position="141"/>
        <end position="160"/>
    </location>
</feature>
<evidence type="ECO:0000256" key="9">
    <source>
        <dbReference type="SAM" id="Phobius"/>
    </source>
</evidence>
<dbReference type="RefSeq" id="WP_218115114.1">
    <property type="nucleotide sequence ID" value="NZ_CAJVAP010000015.1"/>
</dbReference>
<dbReference type="GO" id="GO:0022857">
    <property type="term" value="F:transmembrane transporter activity"/>
    <property type="evidence" value="ECO:0007669"/>
    <property type="project" value="InterPro"/>
</dbReference>
<accession>A0A916NNC0</accession>
<keyword evidence="2" id="KW-0813">Transport</keyword>
<feature type="transmembrane region" description="Helical" evidence="9">
    <location>
        <begin position="286"/>
        <end position="306"/>
    </location>
</feature>
<dbReference type="GO" id="GO:0005886">
    <property type="term" value="C:plasma membrane"/>
    <property type="evidence" value="ECO:0007669"/>
    <property type="project" value="UniProtKB-SubCell"/>
</dbReference>
<name>A0A916NNC0_9MICO</name>
<evidence type="ECO:0000256" key="6">
    <source>
        <dbReference type="ARBA" id="ARBA00022989"/>
    </source>
</evidence>
<dbReference type="Pfam" id="PF02653">
    <property type="entry name" value="BPD_transp_2"/>
    <property type="match status" value="1"/>
</dbReference>
<evidence type="ECO:0000313" key="10">
    <source>
        <dbReference type="EMBL" id="CAG7611977.1"/>
    </source>
</evidence>
<evidence type="ECO:0000256" key="5">
    <source>
        <dbReference type="ARBA" id="ARBA00022692"/>
    </source>
</evidence>
<comment type="caution">
    <text evidence="10">The sequence shown here is derived from an EMBL/GenBank/DDBJ whole genome shotgun (WGS) entry which is preliminary data.</text>
</comment>
<dbReference type="InterPro" id="IPR001851">
    <property type="entry name" value="ABC_transp_permease"/>
</dbReference>
<comment type="subcellular location">
    <subcellularLocation>
        <location evidence="1">Cell membrane</location>
        <topology evidence="1">Multi-pass membrane protein</topology>
    </subcellularLocation>
</comment>
<dbReference type="CDD" id="cd06579">
    <property type="entry name" value="TM_PBP1_transp_AraH_like"/>
    <property type="match status" value="1"/>
</dbReference>
<evidence type="ECO:0000256" key="8">
    <source>
        <dbReference type="ARBA" id="ARBA00039381"/>
    </source>
</evidence>
<dbReference type="EMBL" id="CAJVAP010000015">
    <property type="protein sequence ID" value="CAG7611977.1"/>
    <property type="molecule type" value="Genomic_DNA"/>
</dbReference>
<organism evidence="10 11">
    <name type="scientific">Leucobacter soli</name>
    <dbReference type="NCBI Taxonomy" id="2812850"/>
    <lineage>
        <taxon>Bacteria</taxon>
        <taxon>Bacillati</taxon>
        <taxon>Actinomycetota</taxon>
        <taxon>Actinomycetes</taxon>
        <taxon>Micrococcales</taxon>
        <taxon>Microbacteriaceae</taxon>
        <taxon>Leucobacter</taxon>
    </lineage>
</organism>
<dbReference type="Proteomes" id="UP000693892">
    <property type="component" value="Unassembled WGS sequence"/>
</dbReference>
<evidence type="ECO:0000256" key="4">
    <source>
        <dbReference type="ARBA" id="ARBA00022519"/>
    </source>
</evidence>
<feature type="transmembrane region" description="Helical" evidence="9">
    <location>
        <begin position="68"/>
        <end position="87"/>
    </location>
</feature>
<gene>
    <name evidence="10" type="primary">araH_2</name>
    <name evidence="10" type="ORF">LEUCIP111803_01510</name>
</gene>
<keyword evidence="7 9" id="KW-0472">Membrane</keyword>
<evidence type="ECO:0000256" key="2">
    <source>
        <dbReference type="ARBA" id="ARBA00022448"/>
    </source>
</evidence>
<keyword evidence="11" id="KW-1185">Reference proteome</keyword>
<evidence type="ECO:0000256" key="3">
    <source>
        <dbReference type="ARBA" id="ARBA00022475"/>
    </source>
</evidence>
<dbReference type="PANTHER" id="PTHR32196">
    <property type="entry name" value="ABC TRANSPORTER PERMEASE PROTEIN YPHD-RELATED-RELATED"/>
    <property type="match status" value="1"/>
</dbReference>
<feature type="transmembrane region" description="Helical" evidence="9">
    <location>
        <begin position="232"/>
        <end position="250"/>
    </location>
</feature>
<feature type="transmembrane region" description="Helical" evidence="9">
    <location>
        <begin position="94"/>
        <end position="121"/>
    </location>
</feature>
<keyword evidence="3" id="KW-1003">Cell membrane</keyword>
<evidence type="ECO:0000256" key="1">
    <source>
        <dbReference type="ARBA" id="ARBA00004651"/>
    </source>
</evidence>
<dbReference type="PANTHER" id="PTHR32196:SF71">
    <property type="entry name" value="AUTOINDUCER 2 IMPORT SYSTEM PERMEASE PROTEIN LSRD"/>
    <property type="match status" value="1"/>
</dbReference>
<evidence type="ECO:0000256" key="7">
    <source>
        <dbReference type="ARBA" id="ARBA00023136"/>
    </source>
</evidence>